<dbReference type="PIRSF" id="PIRSF007860">
    <property type="entry name" value="VPS11"/>
    <property type="match status" value="1"/>
</dbReference>
<keyword evidence="7" id="KW-0653">Protein transport</keyword>
<feature type="repeat" description="CHCR" evidence="13">
    <location>
        <begin position="799"/>
        <end position="962"/>
    </location>
</feature>
<keyword evidence="5 12" id="KW-0863">Zinc-finger</keyword>
<keyword evidence="6" id="KW-0862">Zinc</keyword>
<dbReference type="Pfam" id="PF00164">
    <property type="entry name" value="Ribosom_S12_S23"/>
    <property type="match status" value="1"/>
</dbReference>
<dbReference type="Proteomes" id="UP001150062">
    <property type="component" value="Unassembled WGS sequence"/>
</dbReference>
<dbReference type="InterPro" id="IPR013083">
    <property type="entry name" value="Znf_RING/FYVE/PHD"/>
</dbReference>
<keyword evidence="4" id="KW-0479">Metal-binding</keyword>
<evidence type="ECO:0000313" key="16">
    <source>
        <dbReference type="EMBL" id="KAJ6232391.1"/>
    </source>
</evidence>
<keyword evidence="8" id="KW-0689">Ribosomal protein</keyword>
<name>A0ABQ8XIB5_9EUKA</name>
<feature type="repeat" description="CHCR" evidence="13">
    <location>
        <begin position="501"/>
        <end position="651"/>
    </location>
</feature>
<comment type="similarity">
    <text evidence="2">Belongs to the VPS11 family.</text>
</comment>
<dbReference type="InterPro" id="IPR012340">
    <property type="entry name" value="NA-bd_OB-fold"/>
</dbReference>
<dbReference type="Gene3D" id="2.40.50.140">
    <property type="entry name" value="Nucleic acid-binding proteins"/>
    <property type="match status" value="1"/>
</dbReference>
<evidence type="ECO:0000256" key="14">
    <source>
        <dbReference type="SAM" id="MobiDB-lite"/>
    </source>
</evidence>
<keyword evidence="3" id="KW-0813">Transport</keyword>
<evidence type="ECO:0000256" key="5">
    <source>
        <dbReference type="ARBA" id="ARBA00022771"/>
    </source>
</evidence>
<dbReference type="InterPro" id="IPR024763">
    <property type="entry name" value="VPS11_C"/>
</dbReference>
<evidence type="ECO:0000256" key="3">
    <source>
        <dbReference type="ARBA" id="ARBA00022448"/>
    </source>
</evidence>
<evidence type="ECO:0000256" key="12">
    <source>
        <dbReference type="PROSITE-ProRule" id="PRU00175"/>
    </source>
</evidence>
<dbReference type="PROSITE" id="PS50089">
    <property type="entry name" value="ZF_RING_2"/>
    <property type="match status" value="1"/>
</dbReference>
<keyword evidence="17" id="KW-1185">Reference proteome</keyword>
<sequence>MGKPKGIRAGRKLRNRRKVQRWKDKRYKKSHSGTAIKTDAFQGASHARGIVVEKVGVEAKQPNSAIRKCVRVQLAKNGKKVLAFVPKDGSLTYIDDNDEVLICGFGRSGRAVGDVPGVRFKLLNNSNEEKQSLSLVLENEITCYTSGRKHIIFGDQNGISYFINQNFMVEFEQQLFDISICHLYELSQQNILLAIGIDDAKTNQQLIKFIDLGSQKNSEDLTCIKTIKINNTKNSDDRIISVTVLDDLSGIVLSFSNGLLLMIFGDLLHDRFPKQHVIPGTDEEGSEIINKVLFRQQLYFSLGERVRVLYCVSENQTFCYHITGNQEYRKMILQEIGAPPESVNLSINGELILGKDEGVFYFTPENPGSCFGFEGKKILTEFRSYLAIFTTTNNNKNISFSIYDVKNKYIAFTKRLKNNILYLLNQWGSLFLITESKEVIQFDEKSLKTKLDFLFKKKLYNVAIDLAHSQQYDKSEIYEMFKRYGDHLELKGDYEGAITQYINTIGQTPPSYVIRKFLDPQRIHNLTKYLQALHEKGVANSEHTTLLLNCYTKLKDTQKLDSFIKQDSQDGPKFDVDTAIVVLRSSGYYNYALYLAKKYQENDLYLRIHLEETNQYLTALEFIKTLQFKEAESSLKKYGTTLIDKAPKETTDLLFKLCTGYKAEKKSSISINNEKNEERIIKTEIEIENETVIEKEKDEEKEKGEEKEKEIEIENNNDDLLNIGFEGTNFNDNNIITFDDDNNDDDDNDRNNLFQEKFGSISNQSKQFKESDLNMDERNELFGEINKKEKKIENNNTNNLLNDDQFPKSNPSNFIHIFVEHPNWLISFLENIIQIQIDSKPIIYNTLLELYLRKDIINFKNEDEKQKKIKNNRERAIKLLKNPNSRYEKEHALVLVQMYKFTEGVTYMLEKLEFYHEIIQTHIENEDHKNIIKSCQKYAHKDQGLWLLALNYFVKSESDCSKEIVQVLSEIKKENLLSPLMVIQILSKNKNITLEIIQDYLTSLLKENSNKIEKNNNNIQKYVHDTKTIQDKLLLKKTKATQFQSSRCSLCNNPLELPSLHFLCGHSIHYRCLVGNEITCPLCNLEASQISDRVRSIQEKIGKHDEFFRLIRESNDGFSVIAKHFGRGLLSEEN</sequence>
<dbReference type="PROSITE" id="PS50236">
    <property type="entry name" value="CHCR"/>
    <property type="match status" value="2"/>
</dbReference>
<protein>
    <submittedName>
        <fullName evidence="16">Vacuolar protein sorting-associated protein</fullName>
    </submittedName>
</protein>
<evidence type="ECO:0000256" key="10">
    <source>
        <dbReference type="ARBA" id="ARBA00023274"/>
    </source>
</evidence>
<dbReference type="SUPFAM" id="SSF57850">
    <property type="entry name" value="RING/U-box"/>
    <property type="match status" value="1"/>
</dbReference>
<dbReference type="PANTHER" id="PTHR23323">
    <property type="entry name" value="VACUOLAR PROTEIN SORTING-ASSOCIATED PROTEIN"/>
    <property type="match status" value="1"/>
</dbReference>
<organism evidence="16 17">
    <name type="scientific">Anaeramoeba flamelloides</name>
    <dbReference type="NCBI Taxonomy" id="1746091"/>
    <lineage>
        <taxon>Eukaryota</taxon>
        <taxon>Metamonada</taxon>
        <taxon>Anaeramoebidae</taxon>
        <taxon>Anaeramoeba</taxon>
    </lineage>
</organism>
<comment type="caution">
    <text evidence="16">The sequence shown here is derived from an EMBL/GenBank/DDBJ whole genome shotgun (WGS) entry which is preliminary data.</text>
</comment>
<dbReference type="SUPFAM" id="SSF50249">
    <property type="entry name" value="Nucleic acid-binding proteins"/>
    <property type="match status" value="1"/>
</dbReference>
<keyword evidence="9" id="KW-0472">Membrane</keyword>
<evidence type="ECO:0000256" key="4">
    <source>
        <dbReference type="ARBA" id="ARBA00022723"/>
    </source>
</evidence>
<dbReference type="InterPro" id="IPR005680">
    <property type="entry name" value="Ribosomal_uS12_euk/arc"/>
</dbReference>
<feature type="domain" description="RING-type" evidence="15">
    <location>
        <begin position="1048"/>
        <end position="1084"/>
    </location>
</feature>
<evidence type="ECO:0000256" key="6">
    <source>
        <dbReference type="ARBA" id="ARBA00022833"/>
    </source>
</evidence>
<evidence type="ECO:0000256" key="11">
    <source>
        <dbReference type="ARBA" id="ARBA00029433"/>
    </source>
</evidence>
<proteinExistence type="inferred from homology"/>
<evidence type="ECO:0000256" key="7">
    <source>
        <dbReference type="ARBA" id="ARBA00022927"/>
    </source>
</evidence>
<dbReference type="EMBL" id="JAOAOG010000292">
    <property type="protein sequence ID" value="KAJ6232391.1"/>
    <property type="molecule type" value="Genomic_DNA"/>
</dbReference>
<feature type="region of interest" description="Disordered" evidence="14">
    <location>
        <begin position="1"/>
        <end position="34"/>
    </location>
</feature>
<dbReference type="PROSITE" id="PS00055">
    <property type="entry name" value="RIBOSOMAL_S12"/>
    <property type="match status" value="1"/>
</dbReference>
<evidence type="ECO:0000256" key="13">
    <source>
        <dbReference type="PROSITE-ProRule" id="PRU01006"/>
    </source>
</evidence>
<dbReference type="CDD" id="cd03367">
    <property type="entry name" value="Ribosomal_S23"/>
    <property type="match status" value="1"/>
</dbReference>
<evidence type="ECO:0000256" key="1">
    <source>
        <dbReference type="ARBA" id="ARBA00005657"/>
    </source>
</evidence>
<evidence type="ECO:0000256" key="2">
    <source>
        <dbReference type="ARBA" id="ARBA00007070"/>
    </source>
</evidence>
<dbReference type="CDD" id="cd16688">
    <property type="entry name" value="RING-H2_Vps11"/>
    <property type="match status" value="1"/>
</dbReference>
<dbReference type="Pfam" id="PF23341">
    <property type="entry name" value="PEP5_VPS11_N"/>
    <property type="match status" value="1"/>
</dbReference>
<dbReference type="Pfam" id="PF12451">
    <property type="entry name" value="VPS11_C"/>
    <property type="match status" value="1"/>
</dbReference>
<feature type="compositionally biased region" description="Basic residues" evidence="14">
    <location>
        <begin position="1"/>
        <end position="31"/>
    </location>
</feature>
<accession>A0ABQ8XIB5</accession>
<comment type="similarity">
    <text evidence="1">Belongs to the universal ribosomal protein uS12 family.</text>
</comment>
<dbReference type="Gene3D" id="3.30.40.10">
    <property type="entry name" value="Zinc/RING finger domain, C3HC4 (zinc finger)"/>
    <property type="match status" value="1"/>
</dbReference>
<dbReference type="NCBIfam" id="TIGR00982">
    <property type="entry name" value="uS12_E_A"/>
    <property type="match status" value="1"/>
</dbReference>
<evidence type="ECO:0000256" key="9">
    <source>
        <dbReference type="ARBA" id="ARBA00023136"/>
    </source>
</evidence>
<evidence type="ECO:0000256" key="8">
    <source>
        <dbReference type="ARBA" id="ARBA00022980"/>
    </source>
</evidence>
<dbReference type="InterPro" id="IPR057308">
    <property type="entry name" value="CHCR_PEP5_VPS11"/>
</dbReference>
<dbReference type="InterPro" id="IPR001841">
    <property type="entry name" value="Znf_RING"/>
</dbReference>
<dbReference type="Pfam" id="PF23356">
    <property type="entry name" value="TPR_PEP5_VPS11"/>
    <property type="match status" value="2"/>
</dbReference>
<dbReference type="InterPro" id="IPR000547">
    <property type="entry name" value="Clathrin_H-chain/VPS_repeat"/>
</dbReference>
<dbReference type="InterPro" id="IPR057307">
    <property type="entry name" value="PEP5_VPS11_N"/>
</dbReference>
<keyword evidence="10" id="KW-0687">Ribonucleoprotein</keyword>
<gene>
    <name evidence="16" type="ORF">M0813_04913</name>
</gene>
<evidence type="ECO:0000259" key="15">
    <source>
        <dbReference type="PROSITE" id="PS50089"/>
    </source>
</evidence>
<comment type="subcellular location">
    <subcellularLocation>
        <location evidence="11">Endomembrane system</location>
        <topology evidence="11">Peripheral membrane protein</topology>
        <orientation evidence="11">Cytoplasmic side</orientation>
    </subcellularLocation>
</comment>
<evidence type="ECO:0000313" key="17">
    <source>
        <dbReference type="Proteomes" id="UP001150062"/>
    </source>
</evidence>
<dbReference type="PANTHER" id="PTHR23323:SF24">
    <property type="entry name" value="VACUOLAR PROTEIN SORTING-ASSOCIATED PROTEIN 11 HOMOLOG"/>
    <property type="match status" value="1"/>
</dbReference>
<dbReference type="InterPro" id="IPR006032">
    <property type="entry name" value="Ribosomal_uS12"/>
</dbReference>
<dbReference type="InterPro" id="IPR016528">
    <property type="entry name" value="VPS11"/>
</dbReference>
<reference evidence="16" key="1">
    <citation type="submission" date="2022-08" db="EMBL/GenBank/DDBJ databases">
        <title>Novel sulfate-reducing endosymbionts in the free-living metamonad Anaeramoeba.</title>
        <authorList>
            <person name="Jerlstrom-Hultqvist J."/>
            <person name="Cepicka I."/>
            <person name="Gallot-Lavallee L."/>
            <person name="Salas-Leiva D."/>
            <person name="Curtis B.A."/>
            <person name="Zahonova K."/>
            <person name="Pipaliya S."/>
            <person name="Dacks J."/>
            <person name="Roger A.J."/>
        </authorList>
    </citation>
    <scope>NUCLEOTIDE SEQUENCE</scope>
    <source>
        <strain evidence="16">Schooner1</strain>
    </source>
</reference>